<evidence type="ECO:0000313" key="8">
    <source>
        <dbReference type="Proteomes" id="UP000192907"/>
    </source>
</evidence>
<dbReference type="STRING" id="1513793.SAMN06296036_105233"/>
<comment type="function">
    <text evidence="4">Necessary for efficient RNA polymerase transcription elongation past template-encoded arresting sites. The arresting sites in DNA have the property of trapping a certain fraction of elongating RNA polymerases that pass through, resulting in locked ternary complexes. Cleavage of the nascent transcript by cleavage factors such as GreA or GreB allows the resumption of elongation from the new 3'terminus. GreB releases sequences of up to 9 nucleotides in length.</text>
</comment>
<dbReference type="InterPro" id="IPR018151">
    <property type="entry name" value="TF_GreA/GreB_CS"/>
</dbReference>
<keyword evidence="7" id="KW-0648">Protein biosynthesis</keyword>
<dbReference type="InterPro" id="IPR028624">
    <property type="entry name" value="Tscrpt_elong_fac_GreA/B"/>
</dbReference>
<dbReference type="InterPro" id="IPR023459">
    <property type="entry name" value="Tscrpt_elong_fac_GreA/B_fam"/>
</dbReference>
<evidence type="ECO:0000259" key="5">
    <source>
        <dbReference type="Pfam" id="PF01272"/>
    </source>
</evidence>
<sequence length="163" mass="18606">MSQIPYRKPLTRAGYQRLAEEHRQLLEEERPKVVDGVATAAAEGDRSENAEYIYGKKRLREIDKRLRYLTSLIDEAQVVDPENIRSDRIEFGATVTIVDEEGLEKTWSIVGMGEADASRGTISWQSPLAKALHQKKVGDFIILKRPAGEMEYEVLAIEYRRIT</sequence>
<dbReference type="OrthoDB" id="5293006at2"/>
<evidence type="ECO:0000256" key="4">
    <source>
        <dbReference type="HAMAP-Rule" id="MF_00930"/>
    </source>
</evidence>
<keyword evidence="3 4" id="KW-0804">Transcription</keyword>
<dbReference type="GO" id="GO:0032784">
    <property type="term" value="P:regulation of DNA-templated transcription elongation"/>
    <property type="evidence" value="ECO:0007669"/>
    <property type="project" value="UniProtKB-UniRule"/>
</dbReference>
<dbReference type="EMBL" id="FWZT01000005">
    <property type="protein sequence ID" value="SMF13455.1"/>
    <property type="molecule type" value="Genomic_DNA"/>
</dbReference>
<keyword evidence="7" id="KW-0251">Elongation factor</keyword>
<dbReference type="HAMAP" id="MF_00930">
    <property type="entry name" value="GreB"/>
    <property type="match status" value="1"/>
</dbReference>
<dbReference type="PIRSF" id="PIRSF006092">
    <property type="entry name" value="GreA_GreB"/>
    <property type="match status" value="1"/>
</dbReference>
<keyword evidence="1 4" id="KW-0805">Transcription regulation</keyword>
<feature type="domain" description="Transcription elongation factor GreA/GreB C-terminal" evidence="5">
    <location>
        <begin position="86"/>
        <end position="159"/>
    </location>
</feature>
<dbReference type="Proteomes" id="UP000192907">
    <property type="component" value="Unassembled WGS sequence"/>
</dbReference>
<dbReference type="PANTHER" id="PTHR30437">
    <property type="entry name" value="TRANSCRIPTION ELONGATION FACTOR GREA"/>
    <property type="match status" value="1"/>
</dbReference>
<dbReference type="FunFam" id="1.10.287.180:FF:000001">
    <property type="entry name" value="Transcription elongation factor GreA"/>
    <property type="match status" value="1"/>
</dbReference>
<dbReference type="InterPro" id="IPR022691">
    <property type="entry name" value="Tscrpt_elong_fac_GreA/B_N"/>
</dbReference>
<dbReference type="Pfam" id="PF03449">
    <property type="entry name" value="GreA_GreB_N"/>
    <property type="match status" value="1"/>
</dbReference>
<dbReference type="InterPro" id="IPR001437">
    <property type="entry name" value="Tscrpt_elong_fac_GreA/B_C"/>
</dbReference>
<dbReference type="FunFam" id="3.10.50.30:FF:000001">
    <property type="entry name" value="Transcription elongation factor GreA"/>
    <property type="match status" value="1"/>
</dbReference>
<organism evidence="7 8">
    <name type="scientific">Pseudobacteriovorax antillogorgiicola</name>
    <dbReference type="NCBI Taxonomy" id="1513793"/>
    <lineage>
        <taxon>Bacteria</taxon>
        <taxon>Pseudomonadati</taxon>
        <taxon>Bdellovibrionota</taxon>
        <taxon>Oligoflexia</taxon>
        <taxon>Oligoflexales</taxon>
        <taxon>Pseudobacteriovoracaceae</taxon>
        <taxon>Pseudobacteriovorax</taxon>
    </lineage>
</organism>
<reference evidence="8" key="1">
    <citation type="submission" date="2017-04" db="EMBL/GenBank/DDBJ databases">
        <authorList>
            <person name="Varghese N."/>
            <person name="Submissions S."/>
        </authorList>
    </citation>
    <scope>NUCLEOTIDE SEQUENCE [LARGE SCALE GENOMIC DNA]</scope>
    <source>
        <strain evidence="8">RKEM611</strain>
    </source>
</reference>
<keyword evidence="2 4" id="KW-0238">DNA-binding</keyword>
<proteinExistence type="inferred from homology"/>
<dbReference type="PROSITE" id="PS00829">
    <property type="entry name" value="GREAB_1"/>
    <property type="match status" value="1"/>
</dbReference>
<dbReference type="SUPFAM" id="SSF46557">
    <property type="entry name" value="GreA transcript cleavage protein, N-terminal domain"/>
    <property type="match status" value="1"/>
</dbReference>
<dbReference type="HAMAP" id="MF_00105">
    <property type="entry name" value="GreA_GreB"/>
    <property type="match status" value="1"/>
</dbReference>
<evidence type="ECO:0000256" key="2">
    <source>
        <dbReference type="ARBA" id="ARBA00023125"/>
    </source>
</evidence>
<dbReference type="PANTHER" id="PTHR30437:SF6">
    <property type="entry name" value="TRANSCRIPTION ELONGATION FACTOR GREB"/>
    <property type="match status" value="1"/>
</dbReference>
<dbReference type="NCBIfam" id="NF002506">
    <property type="entry name" value="PRK01885.1"/>
    <property type="match status" value="1"/>
</dbReference>
<dbReference type="InterPro" id="IPR006358">
    <property type="entry name" value="Tscrpt_elong_fac_GreB"/>
</dbReference>
<dbReference type="Pfam" id="PF01272">
    <property type="entry name" value="GreA_GreB"/>
    <property type="match status" value="1"/>
</dbReference>
<evidence type="ECO:0000313" key="7">
    <source>
        <dbReference type="EMBL" id="SMF13455.1"/>
    </source>
</evidence>
<dbReference type="InterPro" id="IPR036805">
    <property type="entry name" value="Tscrpt_elong_fac_GreA/B_N_sf"/>
</dbReference>
<dbReference type="GO" id="GO:0070063">
    <property type="term" value="F:RNA polymerase binding"/>
    <property type="evidence" value="ECO:0007669"/>
    <property type="project" value="InterPro"/>
</dbReference>
<dbReference type="InterPro" id="IPR036953">
    <property type="entry name" value="GreA/GreB_C_sf"/>
</dbReference>
<dbReference type="GO" id="GO:0006354">
    <property type="term" value="P:DNA-templated transcription elongation"/>
    <property type="evidence" value="ECO:0007669"/>
    <property type="project" value="TreeGrafter"/>
</dbReference>
<evidence type="ECO:0000256" key="1">
    <source>
        <dbReference type="ARBA" id="ARBA00023015"/>
    </source>
</evidence>
<dbReference type="AlphaFoldDB" id="A0A1Y6BIS4"/>
<comment type="similarity">
    <text evidence="4">Belongs to the GreA/GreB family. GreB subfamily.</text>
</comment>
<dbReference type="SUPFAM" id="SSF54534">
    <property type="entry name" value="FKBP-like"/>
    <property type="match status" value="1"/>
</dbReference>
<dbReference type="Gene3D" id="1.10.287.180">
    <property type="entry name" value="Transcription elongation factor, GreA/GreB, N-terminal domain"/>
    <property type="match status" value="1"/>
</dbReference>
<protein>
    <recommendedName>
        <fullName evidence="4">Transcription elongation factor GreB</fullName>
    </recommendedName>
    <alternativeName>
        <fullName evidence="4">Transcript cleavage factor GreB</fullName>
    </alternativeName>
</protein>
<accession>A0A1Y6BIS4</accession>
<dbReference type="GO" id="GO:0003746">
    <property type="term" value="F:translation elongation factor activity"/>
    <property type="evidence" value="ECO:0007669"/>
    <property type="project" value="UniProtKB-KW"/>
</dbReference>
<evidence type="ECO:0000256" key="3">
    <source>
        <dbReference type="ARBA" id="ARBA00023163"/>
    </source>
</evidence>
<evidence type="ECO:0000259" key="6">
    <source>
        <dbReference type="Pfam" id="PF03449"/>
    </source>
</evidence>
<gene>
    <name evidence="4" type="primary">greB</name>
    <name evidence="7" type="ORF">SAMN06296036_105233</name>
</gene>
<name>A0A1Y6BIS4_9BACT</name>
<dbReference type="RefSeq" id="WP_132317245.1">
    <property type="nucleotide sequence ID" value="NZ_FWZT01000005.1"/>
</dbReference>
<dbReference type="Gene3D" id="3.10.50.30">
    <property type="entry name" value="Transcription elongation factor, GreA/GreB, C-terminal domain"/>
    <property type="match status" value="1"/>
</dbReference>
<keyword evidence="8" id="KW-1185">Reference proteome</keyword>
<dbReference type="NCBIfam" id="TIGR01461">
    <property type="entry name" value="greB"/>
    <property type="match status" value="1"/>
</dbReference>
<feature type="domain" description="Transcription elongation factor GreA/GreB N-terminal" evidence="6">
    <location>
        <begin position="9"/>
        <end position="78"/>
    </location>
</feature>
<dbReference type="GO" id="GO:0003677">
    <property type="term" value="F:DNA binding"/>
    <property type="evidence" value="ECO:0007669"/>
    <property type="project" value="UniProtKB-UniRule"/>
</dbReference>